<reference evidence="8 9" key="1">
    <citation type="submission" date="2019-12" db="EMBL/GenBank/DDBJ databases">
        <title>Nesterenkonia muleiensis sp. nov., a novel actinobacterium isolated from sap of Populus euphratica.</title>
        <authorList>
            <person name="Wang R."/>
        </authorList>
    </citation>
    <scope>NUCLEOTIDE SEQUENCE [LARGE SCALE GENOMIC DNA]</scope>
    <source>
        <strain evidence="8 9">F10</strain>
    </source>
</reference>
<comment type="cofactor">
    <cofactor evidence="6">
        <name>Mg(2+)</name>
        <dbReference type="ChEBI" id="CHEBI:18420"/>
    </cofactor>
</comment>
<keyword evidence="9" id="KW-1185">Reference proteome</keyword>
<dbReference type="Pfam" id="PF01850">
    <property type="entry name" value="PIN"/>
    <property type="match status" value="1"/>
</dbReference>
<dbReference type="InterPro" id="IPR039018">
    <property type="entry name" value="VapC20-like"/>
</dbReference>
<keyword evidence="5 6" id="KW-0460">Magnesium</keyword>
<dbReference type="RefSeq" id="WP_157324819.1">
    <property type="nucleotide sequence ID" value="NZ_BMFX01000036.1"/>
</dbReference>
<dbReference type="GO" id="GO:0016787">
    <property type="term" value="F:hydrolase activity"/>
    <property type="evidence" value="ECO:0007669"/>
    <property type="project" value="UniProtKB-KW"/>
</dbReference>
<dbReference type="InterPro" id="IPR022907">
    <property type="entry name" value="VapC_family"/>
</dbReference>
<dbReference type="Gene3D" id="3.40.50.1010">
    <property type="entry name" value="5'-nuclease"/>
    <property type="match status" value="1"/>
</dbReference>
<comment type="function">
    <text evidence="6">Toxic component of a toxin-antitoxin (TA) system. An RNase.</text>
</comment>
<dbReference type="SUPFAM" id="SSF88723">
    <property type="entry name" value="PIN domain-like"/>
    <property type="match status" value="1"/>
</dbReference>
<dbReference type="PANTHER" id="PTHR42188">
    <property type="entry name" value="23S RRNA-SPECIFIC ENDONUCLEASE VAPC20"/>
    <property type="match status" value="1"/>
</dbReference>
<evidence type="ECO:0000256" key="4">
    <source>
        <dbReference type="ARBA" id="ARBA00022801"/>
    </source>
</evidence>
<name>A0A7K1UKW9_9MICC</name>
<keyword evidence="2 6" id="KW-0540">Nuclease</keyword>
<dbReference type="AlphaFoldDB" id="A0A7K1UKW9"/>
<dbReference type="PANTHER" id="PTHR42188:SF1">
    <property type="entry name" value="23S RRNA-SPECIFIC ENDONUCLEASE VAPC20"/>
    <property type="match status" value="1"/>
</dbReference>
<dbReference type="GO" id="GO:0090729">
    <property type="term" value="F:toxin activity"/>
    <property type="evidence" value="ECO:0007669"/>
    <property type="project" value="UniProtKB-KW"/>
</dbReference>
<dbReference type="EC" id="3.1.-.-" evidence="6"/>
<evidence type="ECO:0000313" key="8">
    <source>
        <dbReference type="EMBL" id="MVT27137.1"/>
    </source>
</evidence>
<comment type="caution">
    <text evidence="8">The sequence shown here is derived from an EMBL/GenBank/DDBJ whole genome shotgun (WGS) entry which is preliminary data.</text>
</comment>
<dbReference type="InterPro" id="IPR002716">
    <property type="entry name" value="PIN_dom"/>
</dbReference>
<keyword evidence="4 6" id="KW-0378">Hydrolase</keyword>
<proteinExistence type="inferred from homology"/>
<dbReference type="GO" id="GO:0000287">
    <property type="term" value="F:magnesium ion binding"/>
    <property type="evidence" value="ECO:0007669"/>
    <property type="project" value="UniProtKB-UniRule"/>
</dbReference>
<dbReference type="HAMAP" id="MF_00265">
    <property type="entry name" value="VapC_Nob1"/>
    <property type="match status" value="1"/>
</dbReference>
<feature type="binding site" evidence="6">
    <location>
        <position position="5"/>
    </location>
    <ligand>
        <name>Mg(2+)</name>
        <dbReference type="ChEBI" id="CHEBI:18420"/>
    </ligand>
</feature>
<keyword evidence="3 6" id="KW-0479">Metal-binding</keyword>
<comment type="similarity">
    <text evidence="6">Belongs to the PINc/VapC protein family.</text>
</comment>
<evidence type="ECO:0000256" key="3">
    <source>
        <dbReference type="ARBA" id="ARBA00022723"/>
    </source>
</evidence>
<evidence type="ECO:0000256" key="5">
    <source>
        <dbReference type="ARBA" id="ARBA00022842"/>
    </source>
</evidence>
<protein>
    <recommendedName>
        <fullName evidence="6">Ribonuclease VapC</fullName>
        <shortName evidence="6">RNase VapC</shortName>
        <ecNumber evidence="6">3.1.-.-</ecNumber>
    </recommendedName>
    <alternativeName>
        <fullName evidence="6">Toxin VapC</fullName>
    </alternativeName>
</protein>
<dbReference type="InterPro" id="IPR029060">
    <property type="entry name" value="PIN-like_dom_sf"/>
</dbReference>
<dbReference type="EMBL" id="WRPM01000089">
    <property type="protein sequence ID" value="MVT27137.1"/>
    <property type="molecule type" value="Genomic_DNA"/>
</dbReference>
<dbReference type="Proteomes" id="UP000460157">
    <property type="component" value="Unassembled WGS sequence"/>
</dbReference>
<dbReference type="GO" id="GO:0004521">
    <property type="term" value="F:RNA endonuclease activity"/>
    <property type="evidence" value="ECO:0007669"/>
    <property type="project" value="InterPro"/>
</dbReference>
<evidence type="ECO:0000259" key="7">
    <source>
        <dbReference type="Pfam" id="PF01850"/>
    </source>
</evidence>
<evidence type="ECO:0000256" key="2">
    <source>
        <dbReference type="ARBA" id="ARBA00022722"/>
    </source>
</evidence>
<feature type="binding site" evidence="6">
    <location>
        <position position="100"/>
    </location>
    <ligand>
        <name>Mg(2+)</name>
        <dbReference type="ChEBI" id="CHEBI:18420"/>
    </ligand>
</feature>
<gene>
    <name evidence="6" type="primary">vapC</name>
    <name evidence="8" type="ORF">GNZ21_12370</name>
</gene>
<accession>A0A7K1UKW9</accession>
<organism evidence="8 9">
    <name type="scientific">Nesterenkonia alkaliphila</name>
    <dbReference type="NCBI Taxonomy" id="1463631"/>
    <lineage>
        <taxon>Bacteria</taxon>
        <taxon>Bacillati</taxon>
        <taxon>Actinomycetota</taxon>
        <taxon>Actinomycetes</taxon>
        <taxon>Micrococcales</taxon>
        <taxon>Micrococcaceae</taxon>
        <taxon>Nesterenkonia</taxon>
    </lineage>
</organism>
<feature type="domain" description="PIN" evidence="7">
    <location>
        <begin position="2"/>
        <end position="124"/>
    </location>
</feature>
<evidence type="ECO:0000256" key="1">
    <source>
        <dbReference type="ARBA" id="ARBA00022649"/>
    </source>
</evidence>
<evidence type="ECO:0000313" key="9">
    <source>
        <dbReference type="Proteomes" id="UP000460157"/>
    </source>
</evidence>
<dbReference type="OrthoDB" id="32665at2"/>
<sequence length="141" mass="15273">MILVDTGVLVALVSEADGHHQRCRDWFATVDRAHLLVPATVIAEACYMITVLKGSEVEATFLQDLADGAYGKLLDITPADLQRMSHLVSQYKDLPLGGTDASVVALAERLGSVEVATVDHRHFSVVRPRHSSSFSLLPPVP</sequence>
<keyword evidence="1 6" id="KW-1277">Toxin-antitoxin system</keyword>
<evidence type="ECO:0000256" key="6">
    <source>
        <dbReference type="HAMAP-Rule" id="MF_00265"/>
    </source>
</evidence>
<keyword evidence="6" id="KW-0800">Toxin</keyword>
<dbReference type="GO" id="GO:0016075">
    <property type="term" value="P:rRNA catabolic process"/>
    <property type="evidence" value="ECO:0007669"/>
    <property type="project" value="TreeGrafter"/>
</dbReference>